<gene>
    <name evidence="4" type="ORF">KSF_041030</name>
</gene>
<proteinExistence type="inferred from homology"/>
<dbReference type="GO" id="GO:0005975">
    <property type="term" value="P:carbohydrate metabolic process"/>
    <property type="evidence" value="ECO:0007669"/>
    <property type="project" value="InterPro"/>
</dbReference>
<evidence type="ECO:0000313" key="4">
    <source>
        <dbReference type="EMBL" id="GHO94055.1"/>
    </source>
</evidence>
<dbReference type="Proteomes" id="UP000597444">
    <property type="component" value="Unassembled WGS sequence"/>
</dbReference>
<evidence type="ECO:0000259" key="3">
    <source>
        <dbReference type="Pfam" id="PF03065"/>
    </source>
</evidence>
<dbReference type="InterPro" id="IPR011330">
    <property type="entry name" value="Glyco_hydro/deAcase_b/a-brl"/>
</dbReference>
<dbReference type="RefSeq" id="WP_220204815.1">
    <property type="nucleotide sequence ID" value="NZ_BNJK01000001.1"/>
</dbReference>
<dbReference type="EMBL" id="BNJK01000001">
    <property type="protein sequence ID" value="GHO94055.1"/>
    <property type="molecule type" value="Genomic_DNA"/>
</dbReference>
<evidence type="ECO:0000256" key="1">
    <source>
        <dbReference type="ARBA" id="ARBA00006821"/>
    </source>
</evidence>
<accession>A0A8J3IKC0</accession>
<dbReference type="PANTHER" id="PTHR36306">
    <property type="entry name" value="ALPHA-AMYLASE-RELATED-RELATED"/>
    <property type="match status" value="1"/>
</dbReference>
<dbReference type="Gene3D" id="3.20.110.20">
    <property type="match status" value="1"/>
</dbReference>
<comment type="similarity">
    <text evidence="1">Belongs to the glycosyl hydrolase 57 family.</text>
</comment>
<dbReference type="InterPro" id="IPR052046">
    <property type="entry name" value="GH57_Enzymes"/>
</dbReference>
<keyword evidence="2" id="KW-0119">Carbohydrate metabolism</keyword>
<dbReference type="AlphaFoldDB" id="A0A8J3IKC0"/>
<reference evidence="4" key="1">
    <citation type="submission" date="2020-10" db="EMBL/GenBank/DDBJ databases">
        <title>Taxonomic study of unclassified bacteria belonging to the class Ktedonobacteria.</title>
        <authorList>
            <person name="Yabe S."/>
            <person name="Wang C.M."/>
            <person name="Zheng Y."/>
            <person name="Sakai Y."/>
            <person name="Cavaletti L."/>
            <person name="Monciardini P."/>
            <person name="Donadio S."/>
        </authorList>
    </citation>
    <scope>NUCLEOTIDE SEQUENCE</scope>
    <source>
        <strain evidence="4">ID150040</strain>
    </source>
</reference>
<dbReference type="SUPFAM" id="SSF88713">
    <property type="entry name" value="Glycoside hydrolase/deacetylase"/>
    <property type="match status" value="1"/>
</dbReference>
<dbReference type="Pfam" id="PF03065">
    <property type="entry name" value="Glyco_hydro_57"/>
    <property type="match status" value="1"/>
</dbReference>
<organism evidence="4 5">
    <name type="scientific">Reticulibacter mediterranei</name>
    <dbReference type="NCBI Taxonomy" id="2778369"/>
    <lineage>
        <taxon>Bacteria</taxon>
        <taxon>Bacillati</taxon>
        <taxon>Chloroflexota</taxon>
        <taxon>Ktedonobacteria</taxon>
        <taxon>Ktedonobacterales</taxon>
        <taxon>Reticulibacteraceae</taxon>
        <taxon>Reticulibacter</taxon>
    </lineage>
</organism>
<dbReference type="InterPro" id="IPR021923">
    <property type="entry name" value="DUF3536"/>
</dbReference>
<sequence>MIEQTLSSDLSIRPSAGTTYLCLHGHFYQPPREDPFTHILPIEPGATPFANFNEKITSECYRPNVEEGNFEAISYDMGPTLAAWLEKAYPDVYQGILRADQLHRARYGVGNALAQAYNHTILPLATTRDKWTQILWGLQDFRHRYGHDAHGMWLAETAVDLESLDILAQCGITYTVLAPWQAAEAIDPTEPYILPLKDGRSITVFFYNAPLSGGVSFDWTTTSNADVFAASYLPNHVVQSKSETGEPQIIVIATDGELYGHHKPWRDKFLSYLIRHGAPEYGFTVCSLERYMLLHPAHREVRLRVPSAWSCAHGVARWSTGCECTEGDGSWKKFLHQALVNLAEQSHQLFERHAEEALNDPWAARNDYLPLRNGWESAESFWRRHGKQQRVPDDTQLAQRTIQLLEAQYYLQYSFTSCGFFFEDLDRIEPRNDIAFARRAISLMWQALGVDLQHSFLEDLQAAKSWRTVVTGADLYRQLPPVAPELLPPLS</sequence>
<evidence type="ECO:0000313" key="5">
    <source>
        <dbReference type="Proteomes" id="UP000597444"/>
    </source>
</evidence>
<dbReference type="Pfam" id="PF12055">
    <property type="entry name" value="DUF3536"/>
    <property type="match status" value="1"/>
</dbReference>
<comment type="caution">
    <text evidence="4">The sequence shown here is derived from an EMBL/GenBank/DDBJ whole genome shotgun (WGS) entry which is preliminary data.</text>
</comment>
<dbReference type="GO" id="GO:0003824">
    <property type="term" value="F:catalytic activity"/>
    <property type="evidence" value="ECO:0007669"/>
    <property type="project" value="InterPro"/>
</dbReference>
<dbReference type="InterPro" id="IPR004300">
    <property type="entry name" value="Glyco_hydro_57_N"/>
</dbReference>
<dbReference type="PANTHER" id="PTHR36306:SF3">
    <property type="entry name" value="GLYCOSIDE HYDROLASE FAMILY 57"/>
    <property type="match status" value="1"/>
</dbReference>
<keyword evidence="5" id="KW-1185">Reference proteome</keyword>
<evidence type="ECO:0000256" key="2">
    <source>
        <dbReference type="ARBA" id="ARBA00023277"/>
    </source>
</evidence>
<name>A0A8J3IKC0_9CHLR</name>
<protein>
    <recommendedName>
        <fullName evidence="3">Glycoside hydrolase family 57 N-terminal domain-containing protein</fullName>
    </recommendedName>
</protein>
<feature type="domain" description="Glycoside hydrolase family 57 N-terminal" evidence="3">
    <location>
        <begin position="112"/>
        <end position="275"/>
    </location>
</feature>
<dbReference type="CDD" id="cd10797">
    <property type="entry name" value="GH57N_APU_like_1"/>
    <property type="match status" value="1"/>
</dbReference>